<comment type="caution">
    <text evidence="8">The sequence shown here is derived from an EMBL/GenBank/DDBJ whole genome shotgun (WGS) entry which is preliminary data.</text>
</comment>
<keyword evidence="3 7" id="KW-0812">Transmembrane</keyword>
<organism evidence="8 9">
    <name type="scientific">Pyrus ussuriensis x Pyrus communis</name>
    <dbReference type="NCBI Taxonomy" id="2448454"/>
    <lineage>
        <taxon>Eukaryota</taxon>
        <taxon>Viridiplantae</taxon>
        <taxon>Streptophyta</taxon>
        <taxon>Embryophyta</taxon>
        <taxon>Tracheophyta</taxon>
        <taxon>Spermatophyta</taxon>
        <taxon>Magnoliopsida</taxon>
        <taxon>eudicotyledons</taxon>
        <taxon>Gunneridae</taxon>
        <taxon>Pentapetalae</taxon>
        <taxon>rosids</taxon>
        <taxon>fabids</taxon>
        <taxon>Rosales</taxon>
        <taxon>Rosaceae</taxon>
        <taxon>Amygdaloideae</taxon>
        <taxon>Maleae</taxon>
        <taxon>Pyrus</taxon>
    </lineage>
</organism>
<keyword evidence="9" id="KW-1185">Reference proteome</keyword>
<dbReference type="InterPro" id="IPR006043">
    <property type="entry name" value="NCS2"/>
</dbReference>
<dbReference type="GO" id="GO:0022857">
    <property type="term" value="F:transmembrane transporter activity"/>
    <property type="evidence" value="ECO:0007669"/>
    <property type="project" value="InterPro"/>
</dbReference>
<feature type="transmembrane region" description="Helical" evidence="7">
    <location>
        <begin position="354"/>
        <end position="373"/>
    </location>
</feature>
<feature type="transmembrane region" description="Helical" evidence="7">
    <location>
        <begin position="554"/>
        <end position="574"/>
    </location>
</feature>
<keyword evidence="4 7" id="KW-1133">Transmembrane helix</keyword>
<feature type="transmembrane region" description="Helical" evidence="7">
    <location>
        <begin position="329"/>
        <end position="348"/>
    </location>
</feature>
<feature type="transmembrane region" description="Helical" evidence="7">
    <location>
        <begin position="526"/>
        <end position="548"/>
    </location>
</feature>
<evidence type="ECO:0000256" key="3">
    <source>
        <dbReference type="ARBA" id="ARBA00022692"/>
    </source>
</evidence>
<evidence type="ECO:0000256" key="4">
    <source>
        <dbReference type="ARBA" id="ARBA00022989"/>
    </source>
</evidence>
<gene>
    <name evidence="8" type="ORF">D8674_015382</name>
</gene>
<feature type="region of interest" description="Disordered" evidence="6">
    <location>
        <begin position="123"/>
        <end position="174"/>
    </location>
</feature>
<feature type="region of interest" description="Disordered" evidence="6">
    <location>
        <begin position="1"/>
        <end position="41"/>
    </location>
</feature>
<sequence>MAQNGGGGNNNNSNGGGGTNNSNSGGGNNNNDNGGAHGGGNNSTNNNNGGCHGGGNNNNNNGGGGNGGGGNNNNNNGGGRGGGNNTNNGGGCNNNNNNGGGRGGGNNTNNGGGCNNNNNNGGSRGGGNNTNNGGGNSNRGNNNGGRGGGNNTNNGNGRNNNNSNGGGNKEAEELQPHPVKEQLPGVQYCVNSPPPWPEAVMLGFQHYLLTLGITVFIPTMFVTQMGGGDIEKARVVQTMLFVSGLNTLLQSLFGTRLPTVVVGSYTYIIPTTSIILANRYKAFTDPHERFSETMRGIQGALIITSCFQMIVGFLGLWRNVVRFLSPLSVVPFITFAGLGIYNLGFPLLARCVELGLPELIIMVFISQFLSRFIRTKKQICHRFSVLFSVAIVWLFAQILTSSGVYNNTPTSTQISCRTDRSGLIGAAPWIYIPYPFQWGIPTFNAGEVFAMIVASFVSIFESSGTFFATARYGSATPVPPSVTGRGVGWLGVGVLLNGMFGSPTGTTASVENAGLLALTRVGSRRVVQISAGFMIFFSIFGKFGALFASIPTPIIAALSCVLFGYVASAGLGFLQFCNLNSFRTKFVLGFSFFMGISVPQYFREYRSDHTQSGPRWLEDMVNVIFMSHTTVAALVALILDCSLSRDNDAARKDSSLNWWERFGLYGSDVRNDEFYKLPCRLDKFFPSF</sequence>
<dbReference type="PRINTS" id="PR01228">
    <property type="entry name" value="EGGSHELL"/>
</dbReference>
<keyword evidence="5 7" id="KW-0472">Membrane</keyword>
<feature type="compositionally biased region" description="Gly residues" evidence="6">
    <location>
        <begin position="123"/>
        <end position="150"/>
    </location>
</feature>
<evidence type="ECO:0000313" key="9">
    <source>
        <dbReference type="Proteomes" id="UP000327157"/>
    </source>
</evidence>
<dbReference type="PANTHER" id="PTHR11119">
    <property type="entry name" value="XANTHINE-URACIL / VITAMIN C PERMEASE FAMILY MEMBER"/>
    <property type="match status" value="1"/>
</dbReference>
<dbReference type="NCBIfam" id="NF037981">
    <property type="entry name" value="NCS2_1"/>
    <property type="match status" value="1"/>
</dbReference>
<protein>
    <submittedName>
        <fullName evidence="8">Nucleobase-ascorbate transporter 10</fullName>
    </submittedName>
</protein>
<reference evidence="8 9" key="1">
    <citation type="submission" date="2019-09" db="EMBL/GenBank/DDBJ databases">
        <authorList>
            <person name="Ou C."/>
        </authorList>
    </citation>
    <scope>NUCLEOTIDE SEQUENCE [LARGE SCALE GENOMIC DNA]</scope>
    <source>
        <strain evidence="8">S2</strain>
        <tissue evidence="8">Leaf</tissue>
    </source>
</reference>
<dbReference type="AlphaFoldDB" id="A0A5N5GY79"/>
<comment type="similarity">
    <text evidence="2">Belongs to the nucleobase:cation symporter-2 (NCS2) (TC 2.A.40) family.</text>
</comment>
<feature type="compositionally biased region" description="Gly residues" evidence="6">
    <location>
        <begin position="1"/>
        <end position="28"/>
    </location>
</feature>
<evidence type="ECO:0000256" key="2">
    <source>
        <dbReference type="ARBA" id="ARBA00008821"/>
    </source>
</evidence>
<evidence type="ECO:0000256" key="7">
    <source>
        <dbReference type="SAM" id="Phobius"/>
    </source>
</evidence>
<dbReference type="EMBL" id="SMOL01000401">
    <property type="protein sequence ID" value="KAB2619513.1"/>
    <property type="molecule type" value="Genomic_DNA"/>
</dbReference>
<feature type="transmembrane region" description="Helical" evidence="7">
    <location>
        <begin position="296"/>
        <end position="317"/>
    </location>
</feature>
<comment type="subcellular location">
    <subcellularLocation>
        <location evidence="1">Membrane</location>
        <topology evidence="1">Multi-pass membrane protein</topology>
    </subcellularLocation>
</comment>
<name>A0A5N5GY79_9ROSA</name>
<feature type="transmembrane region" description="Helical" evidence="7">
    <location>
        <begin position="448"/>
        <end position="468"/>
    </location>
</feature>
<feature type="transmembrane region" description="Helical" evidence="7">
    <location>
        <begin position="586"/>
        <end position="603"/>
    </location>
</feature>
<reference evidence="8 9" key="3">
    <citation type="submission" date="2019-11" db="EMBL/GenBank/DDBJ databases">
        <title>A de novo genome assembly of a pear dwarfing rootstock.</title>
        <authorList>
            <person name="Wang F."/>
            <person name="Wang J."/>
            <person name="Li S."/>
            <person name="Zhang Y."/>
            <person name="Fang M."/>
            <person name="Ma L."/>
            <person name="Zhao Y."/>
            <person name="Jiang S."/>
        </authorList>
    </citation>
    <scope>NUCLEOTIDE SEQUENCE [LARGE SCALE GENOMIC DNA]</scope>
    <source>
        <strain evidence="8">S2</strain>
        <tissue evidence="8">Leaf</tissue>
    </source>
</reference>
<feature type="compositionally biased region" description="Low complexity" evidence="6">
    <location>
        <begin position="151"/>
        <end position="163"/>
    </location>
</feature>
<evidence type="ECO:0000313" key="8">
    <source>
        <dbReference type="EMBL" id="KAB2619513.1"/>
    </source>
</evidence>
<proteinExistence type="inferred from homology"/>
<accession>A0A5N5GY79</accession>
<evidence type="ECO:0000256" key="1">
    <source>
        <dbReference type="ARBA" id="ARBA00004141"/>
    </source>
</evidence>
<dbReference type="OrthoDB" id="1641903at2759"/>
<dbReference type="Pfam" id="PF00860">
    <property type="entry name" value="Xan_ur_permease"/>
    <property type="match status" value="1"/>
</dbReference>
<dbReference type="Proteomes" id="UP000327157">
    <property type="component" value="Chromosome 15"/>
</dbReference>
<dbReference type="GO" id="GO:0016020">
    <property type="term" value="C:membrane"/>
    <property type="evidence" value="ECO:0007669"/>
    <property type="project" value="UniProtKB-SubCell"/>
</dbReference>
<feature type="transmembrane region" description="Helical" evidence="7">
    <location>
        <begin position="623"/>
        <end position="643"/>
    </location>
</feature>
<evidence type="ECO:0000256" key="6">
    <source>
        <dbReference type="SAM" id="MobiDB-lite"/>
    </source>
</evidence>
<feature type="transmembrane region" description="Helical" evidence="7">
    <location>
        <begin position="385"/>
        <end position="405"/>
    </location>
</feature>
<evidence type="ECO:0000256" key="5">
    <source>
        <dbReference type="ARBA" id="ARBA00023136"/>
    </source>
</evidence>
<feature type="transmembrane region" description="Helical" evidence="7">
    <location>
        <begin position="204"/>
        <end position="223"/>
    </location>
</feature>
<reference evidence="9" key="2">
    <citation type="submission" date="2019-10" db="EMBL/GenBank/DDBJ databases">
        <title>A de novo genome assembly of a pear dwarfing rootstock.</title>
        <authorList>
            <person name="Wang F."/>
            <person name="Wang J."/>
            <person name="Li S."/>
            <person name="Zhang Y."/>
            <person name="Fang M."/>
            <person name="Ma L."/>
            <person name="Zhao Y."/>
            <person name="Jiang S."/>
        </authorList>
    </citation>
    <scope>NUCLEOTIDE SEQUENCE [LARGE SCALE GENOMIC DNA]</scope>
</reference>